<sequence length="176" mass="19678">MPPSHLQTFFTEYGLIDALFCEALNLTSNVPKTVHWVRRSPSLHVPTSSMDTIKPNWLNRISLHYGNDGMVDSIVKMCTETVFTAVGAPSSLFLNESGMAGMTDYECATLMALLSNTCNWISSKERQPGSSNDCISVHRLSALVRYLVIGDQSQVSTSSIVKICKNHLTEWIYWNR</sequence>
<name>A0A915D7M4_9BILA</name>
<organism evidence="1 2">
    <name type="scientific">Ditylenchus dipsaci</name>
    <dbReference type="NCBI Taxonomy" id="166011"/>
    <lineage>
        <taxon>Eukaryota</taxon>
        <taxon>Metazoa</taxon>
        <taxon>Ecdysozoa</taxon>
        <taxon>Nematoda</taxon>
        <taxon>Chromadorea</taxon>
        <taxon>Rhabditida</taxon>
        <taxon>Tylenchina</taxon>
        <taxon>Tylenchomorpha</taxon>
        <taxon>Sphaerularioidea</taxon>
        <taxon>Anguinidae</taxon>
        <taxon>Anguininae</taxon>
        <taxon>Ditylenchus</taxon>
    </lineage>
</organism>
<proteinExistence type="predicted"/>
<protein>
    <submittedName>
        <fullName evidence="2">Uncharacterized protein</fullName>
    </submittedName>
</protein>
<dbReference type="AlphaFoldDB" id="A0A915D7M4"/>
<reference evidence="2" key="1">
    <citation type="submission" date="2022-11" db="UniProtKB">
        <authorList>
            <consortium name="WormBaseParasite"/>
        </authorList>
    </citation>
    <scope>IDENTIFICATION</scope>
</reference>
<dbReference type="Proteomes" id="UP000887574">
    <property type="component" value="Unplaced"/>
</dbReference>
<keyword evidence="1" id="KW-1185">Reference proteome</keyword>
<dbReference type="WBParaSite" id="jg16331">
    <property type="protein sequence ID" value="jg16331"/>
    <property type="gene ID" value="jg16331"/>
</dbReference>
<evidence type="ECO:0000313" key="2">
    <source>
        <dbReference type="WBParaSite" id="jg16331"/>
    </source>
</evidence>
<accession>A0A915D7M4</accession>
<evidence type="ECO:0000313" key="1">
    <source>
        <dbReference type="Proteomes" id="UP000887574"/>
    </source>
</evidence>